<protein>
    <recommendedName>
        <fullName evidence="3">DUF4136 domain-containing protein</fullName>
    </recommendedName>
</protein>
<keyword evidence="2" id="KW-1185">Reference proteome</keyword>
<dbReference type="PROSITE" id="PS51257">
    <property type="entry name" value="PROKAR_LIPOPROTEIN"/>
    <property type="match status" value="1"/>
</dbReference>
<evidence type="ECO:0000313" key="1">
    <source>
        <dbReference type="EMBL" id="MFD2201780.1"/>
    </source>
</evidence>
<name>A0ABW5B7Z4_9BACT</name>
<dbReference type="RefSeq" id="WP_380801757.1">
    <property type="nucleotide sequence ID" value="NZ_JBHUIV010000015.1"/>
</dbReference>
<sequence>MKTKIGALAKFAFAISFVIVSCSPATKIVGSWKNPELGSKKYSDLYVFAMSDNFINRKTIEEDIAQILKTNGIDAQTSVNTLKPGGKLEDVKPDEIVTAMQQGNNDGLLTMGLIDQTSETRYVQGTAYPMAGYGFRGYYGAYGAMAYSPGYYTTDKSYFIEIKLFDAKSGDMVWSAQSETTNPGNIESAALDFATVVVDRMIQDGVLNVPSKK</sequence>
<dbReference type="Proteomes" id="UP001597414">
    <property type="component" value="Unassembled WGS sequence"/>
</dbReference>
<dbReference type="Gene3D" id="3.30.160.670">
    <property type="match status" value="1"/>
</dbReference>
<gene>
    <name evidence="1" type="ORF">ACFSKV_09390</name>
</gene>
<comment type="caution">
    <text evidence="1">The sequence shown here is derived from an EMBL/GenBank/DDBJ whole genome shotgun (WGS) entry which is preliminary data.</text>
</comment>
<organism evidence="1 2">
    <name type="scientific">Shivajiella indica</name>
    <dbReference type="NCBI Taxonomy" id="872115"/>
    <lineage>
        <taxon>Bacteria</taxon>
        <taxon>Pseudomonadati</taxon>
        <taxon>Bacteroidota</taxon>
        <taxon>Cytophagia</taxon>
        <taxon>Cytophagales</taxon>
        <taxon>Cyclobacteriaceae</taxon>
        <taxon>Shivajiella</taxon>
    </lineage>
</organism>
<dbReference type="EMBL" id="JBHUIV010000015">
    <property type="protein sequence ID" value="MFD2201780.1"/>
    <property type="molecule type" value="Genomic_DNA"/>
</dbReference>
<accession>A0ABW5B7Z4</accession>
<evidence type="ECO:0008006" key="3">
    <source>
        <dbReference type="Google" id="ProtNLM"/>
    </source>
</evidence>
<evidence type="ECO:0000313" key="2">
    <source>
        <dbReference type="Proteomes" id="UP001597414"/>
    </source>
</evidence>
<proteinExistence type="predicted"/>
<reference evidence="2" key="1">
    <citation type="journal article" date="2019" name="Int. J. Syst. Evol. Microbiol.">
        <title>The Global Catalogue of Microorganisms (GCM) 10K type strain sequencing project: providing services to taxonomists for standard genome sequencing and annotation.</title>
        <authorList>
            <consortium name="The Broad Institute Genomics Platform"/>
            <consortium name="The Broad Institute Genome Sequencing Center for Infectious Disease"/>
            <person name="Wu L."/>
            <person name="Ma J."/>
        </authorList>
    </citation>
    <scope>NUCLEOTIDE SEQUENCE [LARGE SCALE GENOMIC DNA]</scope>
    <source>
        <strain evidence="2">KCTC 19812</strain>
    </source>
</reference>